<dbReference type="Pfam" id="PF23544">
    <property type="entry name" value="AtuA_ferredoxin"/>
    <property type="match status" value="1"/>
</dbReference>
<dbReference type="InterPro" id="IPR010839">
    <property type="entry name" value="AtuA_N"/>
</dbReference>
<gene>
    <name evidence="3" type="ORF">ABLV49_25045</name>
</gene>
<name>A0AAU7M027_9BURK</name>
<dbReference type="EMBL" id="CP157679">
    <property type="protein sequence ID" value="XBP73226.1"/>
    <property type="molecule type" value="Genomic_DNA"/>
</dbReference>
<feature type="domain" description="Acyclic terpene utilisation N-terminal" evidence="1">
    <location>
        <begin position="26"/>
        <end position="466"/>
    </location>
</feature>
<proteinExistence type="predicted"/>
<evidence type="ECO:0000259" key="1">
    <source>
        <dbReference type="Pfam" id="PF07287"/>
    </source>
</evidence>
<evidence type="ECO:0000313" key="3">
    <source>
        <dbReference type="EMBL" id="XBP73226.1"/>
    </source>
</evidence>
<dbReference type="AlphaFoldDB" id="A0AAU7M027"/>
<dbReference type="RefSeq" id="WP_349283282.1">
    <property type="nucleotide sequence ID" value="NZ_CBCSCU010000015.1"/>
</dbReference>
<geneLocation type="plasmid" evidence="3">
    <name>p4</name>
</geneLocation>
<reference evidence="3" key="1">
    <citation type="submission" date="2024-05" db="EMBL/GenBank/DDBJ databases">
        <authorList>
            <person name="Bunk B."/>
            <person name="Swiderski J."/>
            <person name="Sproer C."/>
            <person name="Thiel V."/>
        </authorList>
    </citation>
    <scope>NUCLEOTIDE SEQUENCE</scope>
    <source>
        <strain evidence="3">DSM 17735</strain>
        <plasmid evidence="3">p4</plasmid>
    </source>
</reference>
<accession>A0AAU7M027</accession>
<dbReference type="Pfam" id="PF07287">
    <property type="entry name" value="AtuA"/>
    <property type="match status" value="1"/>
</dbReference>
<protein>
    <submittedName>
        <fullName evidence="3">Acyclic terpene utilization AtuA family protein</fullName>
    </submittedName>
</protein>
<sequence>MNLIKPDADSMDRTYKERDMKSRNTLRIGGASAFWGDSNKGVEQLVHDGDVDVLVFDYLAELTMSILASAKSKNPDLGYATDFVSALASVLPTIAARKTLVLSNAGGMNPQACARALRKLADAAGVSLRIAVVEGDDLLPICKEIQAAGVREMFSGTALPDNLTSLNAYLGAFPIVEALKHGADVVITGRCADSALALAALIHRFDWSAQDYDRLAAGSLVGHILECTTQATGGLFTDWWQVPGWDNMGYPIAECDSEGSFVLSKPVGTGGLIKPLVVSEQMLYEITDPANYLLPDVSCDFTGVTILEAGDNKVRVSGARGHAPTPTYKVSATWRDGYRLSTNLTVVGDNAIQKAQRAAEAIVKRTRKLIKEDGHVDYSEVNIEVLGSEIPSYGAQSHADAREVVVRLSARHSDPVALSILGREVAPMGTAGAPGTTGFSGRPKAQPVFRLFSFLWDKSKVAISIEMDNEHYPVVITTTGQAWAVAAGQRYTSEVLPVGERVVLPLSALAVARSGDKGDVAHVAIIARKPKFAALIGEQITANAVGNWFTHLTRGSVTRYDVPGVHAFNFVLQEALGGGGATSLRNDPLGKTFGQVLLSHPVTVPLGWVSEADTGYPGKLPD</sequence>
<feature type="domain" description="AtuA-like ferredoxin-fold" evidence="2">
    <location>
        <begin position="505"/>
        <end position="602"/>
    </location>
</feature>
<dbReference type="InterPro" id="IPR056362">
    <property type="entry name" value="AtuA-like_ferredoxin_dom"/>
</dbReference>
<keyword evidence="3" id="KW-0614">Plasmid</keyword>
<evidence type="ECO:0000259" key="2">
    <source>
        <dbReference type="Pfam" id="PF23544"/>
    </source>
</evidence>
<dbReference type="PANTHER" id="PTHR47708:SF2">
    <property type="entry name" value="SI:CH73-132F6.5"/>
    <property type="match status" value="1"/>
</dbReference>
<organism evidence="3">
    <name type="scientific">Polaromonas hydrogenivorans</name>
    <dbReference type="NCBI Taxonomy" id="335476"/>
    <lineage>
        <taxon>Bacteria</taxon>
        <taxon>Pseudomonadati</taxon>
        <taxon>Pseudomonadota</taxon>
        <taxon>Betaproteobacteria</taxon>
        <taxon>Burkholderiales</taxon>
        <taxon>Comamonadaceae</taxon>
        <taxon>Polaromonas</taxon>
    </lineage>
</organism>
<dbReference type="PANTHER" id="PTHR47708">
    <property type="match status" value="1"/>
</dbReference>